<feature type="signal peptide" evidence="1">
    <location>
        <begin position="1"/>
        <end position="21"/>
    </location>
</feature>
<reference evidence="2 3" key="1">
    <citation type="submission" date="2020-08" db="EMBL/GenBank/DDBJ databases">
        <title>Genomic Encyclopedia of Type Strains, Phase IV (KMG-IV): sequencing the most valuable type-strain genomes for metagenomic binning, comparative biology and taxonomic classification.</title>
        <authorList>
            <person name="Goeker M."/>
        </authorList>
    </citation>
    <scope>NUCLEOTIDE SEQUENCE [LARGE SCALE GENOMIC DNA]</scope>
    <source>
        <strain evidence="2 3">DSM 17454</strain>
    </source>
</reference>
<name>A0A8E2BFU8_9HYPH</name>
<dbReference type="AlphaFoldDB" id="A0A8E2BFU8"/>
<protein>
    <submittedName>
        <fullName evidence="2">Uncharacterized protein</fullName>
    </submittedName>
</protein>
<dbReference type="Proteomes" id="UP000532373">
    <property type="component" value="Unassembled WGS sequence"/>
</dbReference>
<dbReference type="PROSITE" id="PS51257">
    <property type="entry name" value="PROKAR_LIPOPROTEIN"/>
    <property type="match status" value="1"/>
</dbReference>
<accession>A0A8E2BFU8</accession>
<evidence type="ECO:0000256" key="1">
    <source>
        <dbReference type="SAM" id="SignalP"/>
    </source>
</evidence>
<sequence length="99" mass="10138">MRIRNRCIALITLFGLAAAIAGCGTPREKTAPCKRPANLLSYASEPVAPSTAAAPGCGAMRPVNTYRVPTGPVTTGPVDAAPDTAIEAIDVLTAYQEPG</sequence>
<comment type="caution">
    <text evidence="2">The sequence shown here is derived from an EMBL/GenBank/DDBJ whole genome shotgun (WGS) entry which is preliminary data.</text>
</comment>
<dbReference type="EMBL" id="JACHGI010000014">
    <property type="protein sequence ID" value="MBB6469177.1"/>
    <property type="molecule type" value="Genomic_DNA"/>
</dbReference>
<proteinExistence type="predicted"/>
<feature type="chain" id="PRO_5034111807" evidence="1">
    <location>
        <begin position="22"/>
        <end position="99"/>
    </location>
</feature>
<organism evidence="2 3">
    <name type="scientific">Aminobacter carboxidus</name>
    <dbReference type="NCBI Taxonomy" id="376165"/>
    <lineage>
        <taxon>Bacteria</taxon>
        <taxon>Pseudomonadati</taxon>
        <taxon>Pseudomonadota</taxon>
        <taxon>Alphaproteobacteria</taxon>
        <taxon>Hyphomicrobiales</taxon>
        <taxon>Phyllobacteriaceae</taxon>
        <taxon>Aminobacter</taxon>
    </lineage>
</organism>
<evidence type="ECO:0000313" key="3">
    <source>
        <dbReference type="Proteomes" id="UP000532373"/>
    </source>
</evidence>
<keyword evidence="1" id="KW-0732">Signal</keyword>
<gene>
    <name evidence="2" type="ORF">HNQ96_005066</name>
</gene>
<evidence type="ECO:0000313" key="2">
    <source>
        <dbReference type="EMBL" id="MBB6469177.1"/>
    </source>
</evidence>